<reference evidence="2" key="1">
    <citation type="submission" date="2016-01" db="EMBL/GenBank/DDBJ databases">
        <authorList>
            <person name="Mitreva M."/>
            <person name="Pepin K.H."/>
            <person name="Mihindukulasuriya K.A."/>
            <person name="Fulton R."/>
            <person name="Fronick C."/>
            <person name="O'Laughlin M."/>
            <person name="Miner T."/>
            <person name="Herter B."/>
            <person name="Rosa B.A."/>
            <person name="Cordes M."/>
            <person name="Tomlinson C."/>
            <person name="Wollam A."/>
            <person name="Palsikar V.B."/>
            <person name="Mardis E.R."/>
            <person name="Wilson R.K."/>
        </authorList>
    </citation>
    <scope>NUCLEOTIDE SEQUENCE [LARGE SCALE GENOMIC DNA]</scope>
    <source>
        <strain evidence="2">KA00182</strain>
    </source>
</reference>
<evidence type="ECO:0000313" key="2">
    <source>
        <dbReference type="Proteomes" id="UP000070160"/>
    </source>
</evidence>
<name>A0A134CJJ9_9FIRM</name>
<comment type="caution">
    <text evidence="1">The sequence shown here is derived from an EMBL/GenBank/DDBJ whole genome shotgun (WGS) entry which is preliminary data.</text>
</comment>
<protein>
    <submittedName>
        <fullName evidence="1">Uncharacterized protein</fullName>
    </submittedName>
</protein>
<sequence>MQPNIWQVFFPPSCPEQGKQEKSKIFLILFWTIRVTIRIIIDKKKG</sequence>
<organism evidence="1 2">
    <name type="scientific">Megasphaera hutchinsoni</name>
    <dbReference type="NCBI Taxonomy" id="1588748"/>
    <lineage>
        <taxon>Bacteria</taxon>
        <taxon>Bacillati</taxon>
        <taxon>Bacillota</taxon>
        <taxon>Negativicutes</taxon>
        <taxon>Veillonellales</taxon>
        <taxon>Veillonellaceae</taxon>
        <taxon>Megasphaera</taxon>
    </lineage>
</organism>
<dbReference type="Proteomes" id="UP000070160">
    <property type="component" value="Unassembled WGS sequence"/>
</dbReference>
<gene>
    <name evidence="1" type="ORF">HMPREF3182_00492</name>
</gene>
<evidence type="ECO:0000313" key="1">
    <source>
        <dbReference type="EMBL" id="KXB92375.1"/>
    </source>
</evidence>
<accession>A0A134CJJ9</accession>
<keyword evidence="2" id="KW-1185">Reference proteome</keyword>
<dbReference type="EMBL" id="LSDT01000014">
    <property type="protein sequence ID" value="KXB92375.1"/>
    <property type="molecule type" value="Genomic_DNA"/>
</dbReference>
<dbReference type="AlphaFoldDB" id="A0A134CJJ9"/>
<proteinExistence type="predicted"/>
<dbReference type="STRING" id="1588748.HMPREF3182_00492"/>